<sequence length="131" mass="15200">MARIVIFLKLRGQTKWVPLRETLSLPGDLNPVKVAFSATIHSFPLPFNPQSPPSNPPRHHLFNPHSNIQRSLDKIIHLSSPLSVASYIKNTYFCKFKMTPFSLYIYFAVSRERTSRLVHFREERESFGLFV</sequence>
<dbReference type="Proteomes" id="UP001359559">
    <property type="component" value="Unassembled WGS sequence"/>
</dbReference>
<comment type="caution">
    <text evidence="1">The sequence shown here is derived from an EMBL/GenBank/DDBJ whole genome shotgun (WGS) entry which is preliminary data.</text>
</comment>
<evidence type="ECO:0000313" key="1">
    <source>
        <dbReference type="EMBL" id="KAK7294057.1"/>
    </source>
</evidence>
<evidence type="ECO:0000313" key="2">
    <source>
        <dbReference type="Proteomes" id="UP001359559"/>
    </source>
</evidence>
<gene>
    <name evidence="1" type="ORF">RJT34_16940</name>
</gene>
<name>A0AAN9J806_CLITE</name>
<protein>
    <submittedName>
        <fullName evidence="1">Uncharacterized protein</fullName>
    </submittedName>
</protein>
<dbReference type="EMBL" id="JAYKXN010000004">
    <property type="protein sequence ID" value="KAK7294057.1"/>
    <property type="molecule type" value="Genomic_DNA"/>
</dbReference>
<reference evidence="1 2" key="1">
    <citation type="submission" date="2024-01" db="EMBL/GenBank/DDBJ databases">
        <title>The genomes of 5 underutilized Papilionoideae crops provide insights into root nodulation and disease resistance.</title>
        <authorList>
            <person name="Yuan L."/>
        </authorList>
    </citation>
    <scope>NUCLEOTIDE SEQUENCE [LARGE SCALE GENOMIC DNA]</scope>
    <source>
        <strain evidence="1">LY-2023</strain>
        <tissue evidence="1">Leaf</tissue>
    </source>
</reference>
<proteinExistence type="predicted"/>
<dbReference type="AlphaFoldDB" id="A0AAN9J806"/>
<keyword evidence="2" id="KW-1185">Reference proteome</keyword>
<organism evidence="1 2">
    <name type="scientific">Clitoria ternatea</name>
    <name type="common">Butterfly pea</name>
    <dbReference type="NCBI Taxonomy" id="43366"/>
    <lineage>
        <taxon>Eukaryota</taxon>
        <taxon>Viridiplantae</taxon>
        <taxon>Streptophyta</taxon>
        <taxon>Embryophyta</taxon>
        <taxon>Tracheophyta</taxon>
        <taxon>Spermatophyta</taxon>
        <taxon>Magnoliopsida</taxon>
        <taxon>eudicotyledons</taxon>
        <taxon>Gunneridae</taxon>
        <taxon>Pentapetalae</taxon>
        <taxon>rosids</taxon>
        <taxon>fabids</taxon>
        <taxon>Fabales</taxon>
        <taxon>Fabaceae</taxon>
        <taxon>Papilionoideae</taxon>
        <taxon>50 kb inversion clade</taxon>
        <taxon>NPAAA clade</taxon>
        <taxon>indigoferoid/millettioid clade</taxon>
        <taxon>Phaseoleae</taxon>
        <taxon>Clitoria</taxon>
    </lineage>
</organism>
<accession>A0AAN9J806</accession>